<feature type="transmembrane region" description="Helical" evidence="1">
    <location>
        <begin position="155"/>
        <end position="174"/>
    </location>
</feature>
<reference evidence="2" key="1">
    <citation type="submission" date="2022-12" db="EMBL/GenBank/DDBJ databases">
        <authorList>
            <person name="Alioto T."/>
            <person name="Alioto T."/>
            <person name="Gomez Garrido J."/>
        </authorList>
    </citation>
    <scope>NUCLEOTIDE SEQUENCE</scope>
</reference>
<keyword evidence="1" id="KW-0812">Transmembrane</keyword>
<feature type="transmembrane region" description="Helical" evidence="1">
    <location>
        <begin position="101"/>
        <end position="122"/>
    </location>
</feature>
<feature type="non-terminal residue" evidence="2">
    <location>
        <position position="1"/>
    </location>
</feature>
<organism evidence="2 3">
    <name type="scientific">Podarcis lilfordi</name>
    <name type="common">Lilford's wall lizard</name>
    <dbReference type="NCBI Taxonomy" id="74358"/>
    <lineage>
        <taxon>Eukaryota</taxon>
        <taxon>Metazoa</taxon>
        <taxon>Chordata</taxon>
        <taxon>Craniata</taxon>
        <taxon>Vertebrata</taxon>
        <taxon>Euteleostomi</taxon>
        <taxon>Lepidosauria</taxon>
        <taxon>Squamata</taxon>
        <taxon>Bifurcata</taxon>
        <taxon>Unidentata</taxon>
        <taxon>Episquamata</taxon>
        <taxon>Laterata</taxon>
        <taxon>Lacertibaenia</taxon>
        <taxon>Lacertidae</taxon>
        <taxon>Podarcis</taxon>
    </lineage>
</organism>
<evidence type="ECO:0000313" key="3">
    <source>
        <dbReference type="Proteomes" id="UP001178461"/>
    </source>
</evidence>
<feature type="transmembrane region" description="Helical" evidence="1">
    <location>
        <begin position="41"/>
        <end position="63"/>
    </location>
</feature>
<keyword evidence="3" id="KW-1185">Reference proteome</keyword>
<keyword evidence="1" id="KW-1133">Transmembrane helix</keyword>
<accession>A0AA35K6G3</accession>
<protein>
    <submittedName>
        <fullName evidence="2">Uncharacterized protein</fullName>
    </submittedName>
</protein>
<name>A0AA35K6G3_9SAUR</name>
<keyword evidence="1" id="KW-0472">Membrane</keyword>
<feature type="transmembrane region" description="Helical" evidence="1">
    <location>
        <begin position="186"/>
        <end position="211"/>
    </location>
</feature>
<evidence type="ECO:0000313" key="2">
    <source>
        <dbReference type="EMBL" id="CAI5771784.1"/>
    </source>
</evidence>
<proteinExistence type="predicted"/>
<feature type="transmembrane region" description="Helical" evidence="1">
    <location>
        <begin position="75"/>
        <end position="94"/>
    </location>
</feature>
<sequence>FATRNAASAHYVRVLARPPTRTAHRMASGQERWKLPFMPEIVFFVVKIFHLLLLCQGLPIYHGHFKPLWRGKNKIKLSPVWLCVVWLVVFGWLLRESFLCIDLYAVGGFFLLSCWAVDFSYVSKALNTLKEGSLWRSNRRRVGWTINHRDTLSAFPTWVTHTAFPLVFTILAHLQTRETEHPYATSICSLFTVLVLGLTCYIILLSLAFKVQSVANVSLHNGLVFLKESDWVSVTLLLNLSAALGNIYCGILLNSSGHVHWEFVFWLHDICDIVHHRLQGPQNFPQTFPQTLPATAATTHPPDLMELCSGIHKM</sequence>
<gene>
    <name evidence="2" type="ORF">PODLI_1B023411</name>
</gene>
<evidence type="ECO:0000256" key="1">
    <source>
        <dbReference type="SAM" id="Phobius"/>
    </source>
</evidence>
<dbReference type="Proteomes" id="UP001178461">
    <property type="component" value="Chromosome 4"/>
</dbReference>
<dbReference type="EMBL" id="OX395129">
    <property type="protein sequence ID" value="CAI5771784.1"/>
    <property type="molecule type" value="Genomic_DNA"/>
</dbReference>
<feature type="transmembrane region" description="Helical" evidence="1">
    <location>
        <begin position="231"/>
        <end position="253"/>
    </location>
</feature>
<dbReference type="AlphaFoldDB" id="A0AA35K6G3"/>
<feature type="non-terminal residue" evidence="2">
    <location>
        <position position="314"/>
    </location>
</feature>